<dbReference type="SUPFAM" id="SSF111384">
    <property type="entry name" value="OmpH-like"/>
    <property type="match status" value="1"/>
</dbReference>
<dbReference type="Gene3D" id="3.30.910.20">
    <property type="entry name" value="Skp domain"/>
    <property type="match status" value="1"/>
</dbReference>
<evidence type="ECO:0000256" key="5">
    <source>
        <dbReference type="SAM" id="SignalP"/>
    </source>
</evidence>
<dbReference type="GO" id="GO:0005829">
    <property type="term" value="C:cytosol"/>
    <property type="evidence" value="ECO:0007669"/>
    <property type="project" value="TreeGrafter"/>
</dbReference>
<comment type="similarity">
    <text evidence="1">Belongs to the Skp family.</text>
</comment>
<dbReference type="EMBL" id="JAMSHT010000001">
    <property type="protein sequence ID" value="MCM8556756.1"/>
    <property type="molecule type" value="Genomic_DNA"/>
</dbReference>
<evidence type="ECO:0000313" key="6">
    <source>
        <dbReference type="EMBL" id="MCM8556756.1"/>
    </source>
</evidence>
<keyword evidence="7" id="KW-1185">Reference proteome</keyword>
<name>A0A9X2EHG4_9SPHN</name>
<dbReference type="PANTHER" id="PTHR35089:SF1">
    <property type="entry name" value="CHAPERONE PROTEIN SKP"/>
    <property type="match status" value="1"/>
</dbReference>
<evidence type="ECO:0000256" key="4">
    <source>
        <dbReference type="SAM" id="MobiDB-lite"/>
    </source>
</evidence>
<feature type="region of interest" description="Disordered" evidence="4">
    <location>
        <begin position="183"/>
        <end position="218"/>
    </location>
</feature>
<reference evidence="6" key="1">
    <citation type="submission" date="2022-06" db="EMBL/GenBank/DDBJ databases">
        <title>Sphingomicrobium sedimins sp. nov., a marine bacterium isolated from tidal flat.</title>
        <authorList>
            <person name="Kim C.-H."/>
            <person name="Yoo Y."/>
            <person name="Kim J.-J."/>
        </authorList>
    </citation>
    <scope>NUCLEOTIDE SEQUENCE</scope>
    <source>
        <strain evidence="6">GRR-S6-50</strain>
    </source>
</reference>
<dbReference type="Proteomes" id="UP001155128">
    <property type="component" value="Unassembled WGS sequence"/>
</dbReference>
<protein>
    <submittedName>
        <fullName evidence="6">OmpH family outer membrane protein</fullName>
    </submittedName>
</protein>
<sequence length="218" mass="23082">MKHLLAAASVLAAATTLPTAAFAQSVPDAKVGVVNTTQLATTCNACVTANAQLEAQAQVINARQQELQTALNTEAQAINTQIEALPEGAEPSAELSQRVQAFEIARAAANREIEGRDAALARNQQYVLRQINVALAPVWNEVLTARGLSVLMRAEDALAFSPSIDVTADVLQRLNTRLTTLQTVAPPPQQPGQAQGQQPAQGQQQGPTTPQVTPQPQR</sequence>
<feature type="coiled-coil region" evidence="3">
    <location>
        <begin position="50"/>
        <end position="112"/>
    </location>
</feature>
<keyword evidence="3" id="KW-0175">Coiled coil</keyword>
<dbReference type="SMART" id="SM00935">
    <property type="entry name" value="OmpH"/>
    <property type="match status" value="1"/>
</dbReference>
<gene>
    <name evidence="6" type="ORF">NDO55_02850</name>
</gene>
<dbReference type="InterPro" id="IPR024930">
    <property type="entry name" value="Skp_dom_sf"/>
</dbReference>
<dbReference type="AlphaFoldDB" id="A0A9X2EHG4"/>
<dbReference type="Pfam" id="PF03938">
    <property type="entry name" value="OmpH"/>
    <property type="match status" value="1"/>
</dbReference>
<evidence type="ECO:0000256" key="2">
    <source>
        <dbReference type="ARBA" id="ARBA00022729"/>
    </source>
</evidence>
<comment type="caution">
    <text evidence="6">The sequence shown here is derived from an EMBL/GenBank/DDBJ whole genome shotgun (WGS) entry which is preliminary data.</text>
</comment>
<evidence type="ECO:0000313" key="7">
    <source>
        <dbReference type="Proteomes" id="UP001155128"/>
    </source>
</evidence>
<feature type="signal peptide" evidence="5">
    <location>
        <begin position="1"/>
        <end position="23"/>
    </location>
</feature>
<keyword evidence="2 5" id="KW-0732">Signal</keyword>
<evidence type="ECO:0000256" key="1">
    <source>
        <dbReference type="ARBA" id="ARBA00009091"/>
    </source>
</evidence>
<dbReference type="GO" id="GO:0050821">
    <property type="term" value="P:protein stabilization"/>
    <property type="evidence" value="ECO:0007669"/>
    <property type="project" value="TreeGrafter"/>
</dbReference>
<accession>A0A9X2EHG4</accession>
<dbReference type="GO" id="GO:0051082">
    <property type="term" value="F:unfolded protein binding"/>
    <property type="evidence" value="ECO:0007669"/>
    <property type="project" value="InterPro"/>
</dbReference>
<proteinExistence type="inferred from homology"/>
<dbReference type="InterPro" id="IPR005632">
    <property type="entry name" value="Chaperone_Skp"/>
</dbReference>
<organism evidence="6 7">
    <name type="scientific">Sphingomicrobium sediminis</name>
    <dbReference type="NCBI Taxonomy" id="2950949"/>
    <lineage>
        <taxon>Bacteria</taxon>
        <taxon>Pseudomonadati</taxon>
        <taxon>Pseudomonadota</taxon>
        <taxon>Alphaproteobacteria</taxon>
        <taxon>Sphingomonadales</taxon>
        <taxon>Sphingomonadaceae</taxon>
        <taxon>Sphingomicrobium</taxon>
    </lineage>
</organism>
<evidence type="ECO:0000256" key="3">
    <source>
        <dbReference type="SAM" id="Coils"/>
    </source>
</evidence>
<dbReference type="PANTHER" id="PTHR35089">
    <property type="entry name" value="CHAPERONE PROTEIN SKP"/>
    <property type="match status" value="1"/>
</dbReference>
<feature type="chain" id="PRO_5040979649" evidence="5">
    <location>
        <begin position="24"/>
        <end position="218"/>
    </location>
</feature>
<feature type="compositionally biased region" description="Low complexity" evidence="4">
    <location>
        <begin position="191"/>
        <end position="218"/>
    </location>
</feature>
<dbReference type="RefSeq" id="WP_252112226.1">
    <property type="nucleotide sequence ID" value="NZ_JAMSHT010000001.1"/>
</dbReference>